<dbReference type="InterPro" id="IPR043504">
    <property type="entry name" value="Peptidase_S1_PA_chymotrypsin"/>
</dbReference>
<evidence type="ECO:0000256" key="2">
    <source>
        <dbReference type="ARBA" id="ARBA00022801"/>
    </source>
</evidence>
<dbReference type="Proteomes" id="UP000234681">
    <property type="component" value="Chromosome 1"/>
</dbReference>
<dbReference type="Gene3D" id="2.40.10.10">
    <property type="entry name" value="Trypsin-like serine proteases"/>
    <property type="match status" value="1"/>
</dbReference>
<evidence type="ECO:0000256" key="4">
    <source>
        <dbReference type="ARBA" id="ARBA00023157"/>
    </source>
</evidence>
<dbReference type="RGD" id="619893">
    <property type="gene designation" value="Plg"/>
</dbReference>
<evidence type="ECO:0000256" key="1">
    <source>
        <dbReference type="ARBA" id="ARBA00022670"/>
    </source>
</evidence>
<dbReference type="PROSITE" id="PS00135">
    <property type="entry name" value="TRYPSIN_SER"/>
    <property type="match status" value="1"/>
</dbReference>
<evidence type="ECO:0000256" key="6">
    <source>
        <dbReference type="SAM" id="SignalP"/>
    </source>
</evidence>
<dbReference type="AlphaFoldDB" id="A6KJX8"/>
<dbReference type="GO" id="GO:0006508">
    <property type="term" value="P:proteolysis"/>
    <property type="evidence" value="ECO:0007669"/>
    <property type="project" value="UniProtKB-KW"/>
</dbReference>
<evidence type="ECO:0000256" key="5">
    <source>
        <dbReference type="ARBA" id="ARBA00024195"/>
    </source>
</evidence>
<keyword evidence="1" id="KW-0645">Protease</keyword>
<keyword evidence="2" id="KW-0378">Hydrolase</keyword>
<feature type="signal peptide" evidence="6">
    <location>
        <begin position="1"/>
        <end position="19"/>
    </location>
</feature>
<keyword evidence="3" id="KW-0720">Serine protease</keyword>
<dbReference type="PANTHER" id="PTHR24264:SF54">
    <property type="entry name" value="PEPTIDASE S1 DOMAIN-CONTAINING PROTEIN"/>
    <property type="match status" value="1"/>
</dbReference>
<dbReference type="InterPro" id="IPR033116">
    <property type="entry name" value="TRYPSIN_SER"/>
</dbReference>
<feature type="domain" description="Peptidase S1" evidence="7">
    <location>
        <begin position="1"/>
        <end position="143"/>
    </location>
</feature>
<evidence type="ECO:0000313" key="8">
    <source>
        <dbReference type="EMBL" id="EDL83067.1"/>
    </source>
</evidence>
<dbReference type="Pfam" id="PF00089">
    <property type="entry name" value="Trypsin"/>
    <property type="match status" value="1"/>
</dbReference>
<reference evidence="9" key="1">
    <citation type="submission" date="2005-09" db="EMBL/GenBank/DDBJ databases">
        <authorList>
            <person name="Mural R.J."/>
            <person name="Li P.W."/>
            <person name="Adams M.D."/>
            <person name="Amanatides P.G."/>
            <person name="Baden-Tillson H."/>
            <person name="Barnstead M."/>
            <person name="Chin S.H."/>
            <person name="Dew I."/>
            <person name="Evans C.A."/>
            <person name="Ferriera S."/>
            <person name="Flanigan M."/>
            <person name="Fosler C."/>
            <person name="Glodek A."/>
            <person name="Gu Z."/>
            <person name="Holt R.A."/>
            <person name="Jennings D."/>
            <person name="Kraft C.L."/>
            <person name="Lu F."/>
            <person name="Nguyen T."/>
            <person name="Nusskern D.R."/>
            <person name="Pfannkoch C.M."/>
            <person name="Sitter C."/>
            <person name="Sutton G.G."/>
            <person name="Venter J.C."/>
            <person name="Wang Z."/>
            <person name="Woodage T."/>
            <person name="Zheng X.H."/>
            <person name="Zhong F."/>
        </authorList>
    </citation>
    <scope>NUCLEOTIDE SEQUENCE [LARGE SCALE GENOMIC DNA]</scope>
    <source>
        <strain>BN</strain>
        <strain evidence="9">Sprague-Dawley</strain>
    </source>
</reference>
<evidence type="ECO:0000313" key="10">
    <source>
        <dbReference type="RGD" id="619893"/>
    </source>
</evidence>
<dbReference type="FunFam" id="2.40.10.10:FF:000002">
    <property type="entry name" value="Transmembrane protease serine"/>
    <property type="match status" value="1"/>
</dbReference>
<name>A6KJX8_RAT</name>
<dbReference type="GO" id="GO:0004252">
    <property type="term" value="F:serine-type endopeptidase activity"/>
    <property type="evidence" value="ECO:0007669"/>
    <property type="project" value="InterPro"/>
</dbReference>
<accession>A6KJX8</accession>
<dbReference type="SMART" id="SM00020">
    <property type="entry name" value="Tryp_SPc"/>
    <property type="match status" value="1"/>
</dbReference>
<evidence type="ECO:0000259" key="7">
    <source>
        <dbReference type="PROSITE" id="PS50240"/>
    </source>
</evidence>
<dbReference type="InterPro" id="IPR050127">
    <property type="entry name" value="Serine_Proteases_S1"/>
</dbReference>
<gene>
    <name evidence="8 10" type="primary">Plg</name>
    <name evidence="8" type="ORF">rCG_44929</name>
</gene>
<protein>
    <submittedName>
        <fullName evidence="8">Plasminogen, isoform CRA_c</fullName>
    </submittedName>
</protein>
<dbReference type="SUPFAM" id="SSF50494">
    <property type="entry name" value="Trypsin-like serine proteases"/>
    <property type="match status" value="1"/>
</dbReference>
<dbReference type="EMBL" id="CH474059">
    <property type="protein sequence ID" value="EDL83067.1"/>
    <property type="molecule type" value="Genomic_DNA"/>
</dbReference>
<proteinExistence type="inferred from homology"/>
<dbReference type="CDD" id="cd00190">
    <property type="entry name" value="Tryp_SPc"/>
    <property type="match status" value="1"/>
</dbReference>
<comment type="similarity">
    <text evidence="5">Belongs to the peptidase S1 family. CLIP subfamily.</text>
</comment>
<dbReference type="InterPro" id="IPR009003">
    <property type="entry name" value="Peptidase_S1_PA"/>
</dbReference>
<evidence type="ECO:0000256" key="3">
    <source>
        <dbReference type="ARBA" id="ARBA00022825"/>
    </source>
</evidence>
<keyword evidence="4" id="KW-1015">Disulfide bond</keyword>
<dbReference type="PROSITE" id="PS50240">
    <property type="entry name" value="TRYPSIN_DOM"/>
    <property type="match status" value="1"/>
</dbReference>
<feature type="chain" id="PRO_5039892027" evidence="6">
    <location>
        <begin position="20"/>
        <end position="145"/>
    </location>
</feature>
<keyword evidence="6" id="KW-0732">Signal</keyword>
<dbReference type="PANTHER" id="PTHR24264">
    <property type="entry name" value="TRYPSIN-RELATED"/>
    <property type="match status" value="1"/>
</dbReference>
<evidence type="ECO:0000313" key="9">
    <source>
        <dbReference type="Proteomes" id="UP000234681"/>
    </source>
</evidence>
<organism evidence="8 9">
    <name type="scientific">Rattus norvegicus</name>
    <name type="common">Rat</name>
    <dbReference type="NCBI Taxonomy" id="10116"/>
    <lineage>
        <taxon>Eukaryota</taxon>
        <taxon>Metazoa</taxon>
        <taxon>Chordata</taxon>
        <taxon>Craniata</taxon>
        <taxon>Vertebrata</taxon>
        <taxon>Euteleostomi</taxon>
        <taxon>Mammalia</taxon>
        <taxon>Eutheria</taxon>
        <taxon>Euarchontoglires</taxon>
        <taxon>Glires</taxon>
        <taxon>Rodentia</taxon>
        <taxon>Myomorpha</taxon>
        <taxon>Muroidea</taxon>
        <taxon>Muridae</taxon>
        <taxon>Murinae</taxon>
        <taxon>Rattus</taxon>
    </lineage>
</organism>
<sequence length="145" mass="15869">MDHKEIILLFLLFLKPGQGDSLDGYVSTQGASLHSITGWGETKGTPGAGRLKEAQLPVIENKVCNRAEYLNNRVKSTELCAGHLAGGIDSCQGDSGGPLVCFEKDKYILQGVTSWGLGCARPNKPGVYVRVSRYVNWIEREMRND</sequence>
<dbReference type="InterPro" id="IPR001254">
    <property type="entry name" value="Trypsin_dom"/>
</dbReference>